<dbReference type="Gene3D" id="3.40.190.10">
    <property type="entry name" value="Periplasmic binding protein-like II"/>
    <property type="match status" value="2"/>
</dbReference>
<dbReference type="InterPro" id="IPR050490">
    <property type="entry name" value="Bact_solute-bd_prot1"/>
</dbReference>
<sequence>MTAIAALVASATVATAQQSEIRIVGVQPTEGQSMLYGKVEQDFEAAHPEIDVIFEYYAGEAYKSKLPTLLQSNTRPDIFFSWGGETLVDQVEAGFTRPIGDEIEAAVLESFPQAALEAYTVNGDLVGLPLFARAVVLWTNTALTGAAGVDHTQIETWDDFLAAVRQLKEADITPIIAGGQDKWPLNFYWSYLVLREGGPTVIPDAMAGAGEGFESAPFAAAGRDMRELVALDPFQPGFMATTADNASGLFGDGKGAFHFMGDWDYSVARDRSSSGEGVPDEDLAMLSFPVIADPVAEGGGSAVLGGINGWVASNDASPEAVAFLAFMIGEEYQRFAAEEDIFIPVVEGARSAIANPFKREVAQMISESDTFQVFLDQYLGASVGATVNDVSADLAQGAITPEEGAAQIQEAWDFR</sequence>
<name>X7E9U6_9RHOB</name>
<keyword evidence="4" id="KW-1185">Reference proteome</keyword>
<dbReference type="PATRIC" id="fig|1449350.3.peg.4075"/>
<dbReference type="eggNOG" id="COG1653">
    <property type="taxonomic scope" value="Bacteria"/>
</dbReference>
<dbReference type="STRING" id="1449350.OCH239_17450"/>
<protein>
    <recommendedName>
        <fullName evidence="5">ABC transporter substrate-binding protein</fullName>
    </recommendedName>
</protein>
<dbReference type="Pfam" id="PF01547">
    <property type="entry name" value="SBP_bac_1"/>
    <property type="match status" value="1"/>
</dbReference>
<reference evidence="3 4" key="1">
    <citation type="submission" date="2014-01" db="EMBL/GenBank/DDBJ databases">
        <title>Roseivivax halodurans JCM 10272 Genome Sequencing.</title>
        <authorList>
            <person name="Lai Q."/>
            <person name="Li G."/>
            <person name="Shao Z."/>
        </authorList>
    </citation>
    <scope>NUCLEOTIDE SEQUENCE [LARGE SCALE GENOMIC DNA]</scope>
    <source>
        <strain evidence="3 4">JCM 10272</strain>
    </source>
</reference>
<comment type="similarity">
    <text evidence="2">Belongs to the bacterial solute-binding protein 1 family.</text>
</comment>
<comment type="caution">
    <text evidence="3">The sequence shown here is derived from an EMBL/GenBank/DDBJ whole genome shotgun (WGS) entry which is preliminary data.</text>
</comment>
<evidence type="ECO:0000256" key="1">
    <source>
        <dbReference type="ARBA" id="ARBA00004418"/>
    </source>
</evidence>
<accession>X7E9U6</accession>
<dbReference type="Proteomes" id="UP000022447">
    <property type="component" value="Unassembled WGS sequence"/>
</dbReference>
<gene>
    <name evidence="3" type="ORF">OCH239_17450</name>
</gene>
<dbReference type="GO" id="GO:0042597">
    <property type="term" value="C:periplasmic space"/>
    <property type="evidence" value="ECO:0007669"/>
    <property type="project" value="UniProtKB-SubCell"/>
</dbReference>
<dbReference type="PANTHER" id="PTHR43649">
    <property type="entry name" value="ARABINOSE-BINDING PROTEIN-RELATED"/>
    <property type="match status" value="1"/>
</dbReference>
<dbReference type="EMBL" id="JALZ01000058">
    <property type="protein sequence ID" value="ETX12732.1"/>
    <property type="molecule type" value="Genomic_DNA"/>
</dbReference>
<proteinExistence type="inferred from homology"/>
<dbReference type="PANTHER" id="PTHR43649:SF14">
    <property type="entry name" value="BLR3389 PROTEIN"/>
    <property type="match status" value="1"/>
</dbReference>
<comment type="subcellular location">
    <subcellularLocation>
        <location evidence="1">Periplasm</location>
    </subcellularLocation>
</comment>
<evidence type="ECO:0000313" key="3">
    <source>
        <dbReference type="EMBL" id="ETX12732.1"/>
    </source>
</evidence>
<dbReference type="InterPro" id="IPR006059">
    <property type="entry name" value="SBP"/>
</dbReference>
<evidence type="ECO:0000256" key="2">
    <source>
        <dbReference type="ARBA" id="ARBA00008520"/>
    </source>
</evidence>
<dbReference type="AlphaFoldDB" id="X7E9U6"/>
<dbReference type="SUPFAM" id="SSF53850">
    <property type="entry name" value="Periplasmic binding protein-like II"/>
    <property type="match status" value="1"/>
</dbReference>
<organism evidence="3 4">
    <name type="scientific">Roseivivax halodurans JCM 10272</name>
    <dbReference type="NCBI Taxonomy" id="1449350"/>
    <lineage>
        <taxon>Bacteria</taxon>
        <taxon>Pseudomonadati</taxon>
        <taxon>Pseudomonadota</taxon>
        <taxon>Alphaproteobacteria</taxon>
        <taxon>Rhodobacterales</taxon>
        <taxon>Roseobacteraceae</taxon>
        <taxon>Roseivivax</taxon>
    </lineage>
</organism>
<evidence type="ECO:0008006" key="5">
    <source>
        <dbReference type="Google" id="ProtNLM"/>
    </source>
</evidence>
<evidence type="ECO:0000313" key="4">
    <source>
        <dbReference type="Proteomes" id="UP000022447"/>
    </source>
</evidence>